<dbReference type="AlphaFoldDB" id="A0A8S1IU31"/>
<dbReference type="Proteomes" id="UP000708148">
    <property type="component" value="Unassembled WGS sequence"/>
</dbReference>
<reference evidence="1" key="1">
    <citation type="submission" date="2020-12" db="EMBL/GenBank/DDBJ databases">
        <authorList>
            <person name="Iha C."/>
        </authorList>
    </citation>
    <scope>NUCLEOTIDE SEQUENCE</scope>
</reference>
<dbReference type="EMBL" id="CAJHUC010000669">
    <property type="protein sequence ID" value="CAD7697509.1"/>
    <property type="molecule type" value="Genomic_DNA"/>
</dbReference>
<evidence type="ECO:0000313" key="1">
    <source>
        <dbReference type="EMBL" id="CAD7697509.1"/>
    </source>
</evidence>
<evidence type="ECO:0008006" key="3">
    <source>
        <dbReference type="Google" id="ProtNLM"/>
    </source>
</evidence>
<dbReference type="OrthoDB" id="203880at2759"/>
<evidence type="ECO:0000313" key="2">
    <source>
        <dbReference type="Proteomes" id="UP000708148"/>
    </source>
</evidence>
<keyword evidence="2" id="KW-1185">Reference proteome</keyword>
<proteinExistence type="predicted"/>
<name>A0A8S1IU31_9CHLO</name>
<protein>
    <recommendedName>
        <fullName evidence="3">Prolyl 4-hydroxylase alpha subunit Fe(2+) 2OG dioxygenase domain-containing protein</fullName>
    </recommendedName>
</protein>
<comment type="caution">
    <text evidence="1">The sequence shown here is derived from an EMBL/GenBank/DDBJ whole genome shotgun (WGS) entry which is preliminary data.</text>
</comment>
<sequence length="279" mass="31170">MQALPKVLLASQPDGLRKALRRRWAHLRRASQWRRGAAIAFAVLVTLVTAGLVFRSPKPLMRTTSPRDQPLATVHHGFLPPAQFERVSRISNAQIDGALDADTLDGYISGWMVKFNRRGLERVRAMELYADAVPYLEAVLVNESNAFVLNTVVAKEPAPGADAVNAHFDNTVAIREQGIFLAHQVNVLYVSLPDRMEGGQLEVWPMEFEDSEYGKAVIHPLENMMVEFRGDAGHRVRGFRSPSGGKRVSLVLEQYRIPRSSYGNTVDFCQGQECMEEVV</sequence>
<organism evidence="1 2">
    <name type="scientific">Ostreobium quekettii</name>
    <dbReference type="NCBI Taxonomy" id="121088"/>
    <lineage>
        <taxon>Eukaryota</taxon>
        <taxon>Viridiplantae</taxon>
        <taxon>Chlorophyta</taxon>
        <taxon>core chlorophytes</taxon>
        <taxon>Ulvophyceae</taxon>
        <taxon>TCBD clade</taxon>
        <taxon>Bryopsidales</taxon>
        <taxon>Ostreobineae</taxon>
        <taxon>Ostreobiaceae</taxon>
        <taxon>Ostreobium</taxon>
    </lineage>
</organism>
<gene>
    <name evidence="1" type="ORF">OSTQU699_LOCUS2870</name>
</gene>
<accession>A0A8S1IU31</accession>